<evidence type="ECO:0000313" key="1">
    <source>
        <dbReference type="EMBL" id="QHS79896.1"/>
    </source>
</evidence>
<proteinExistence type="predicted"/>
<protein>
    <submittedName>
        <fullName evidence="1">Uncharacterized protein</fullName>
    </submittedName>
</protein>
<reference evidence="1" key="1">
    <citation type="journal article" date="2020" name="Nature">
        <title>Giant virus diversity and host interactions through global metagenomics.</title>
        <authorList>
            <person name="Schulz F."/>
            <person name="Roux S."/>
            <person name="Paez-Espino D."/>
            <person name="Jungbluth S."/>
            <person name="Walsh D.A."/>
            <person name="Denef V.J."/>
            <person name="McMahon K.D."/>
            <person name="Konstantinidis K.T."/>
            <person name="Eloe-Fadrosh E.A."/>
            <person name="Kyrpides N.C."/>
            <person name="Woyke T."/>
        </authorList>
    </citation>
    <scope>NUCLEOTIDE SEQUENCE</scope>
    <source>
        <strain evidence="1">GVMAG-S-1035375-24</strain>
    </source>
</reference>
<sequence length="187" mass="20348">MSTNTVDWFFANTRGNMDQSHVAEHNFANESAMGRQTSLFGGGDCSGTLSPASAMADQPGMIARGGYGLGPGCDIDANTNIKFGEVDGMRVKGPKQLWIRPFSTTPNLGRGREAGTVNDESSLIHAQLQRAKKEASTIMDKTIPNYYQPLIAVKQSEYANPNNWIQSWTWGGDSTRLIKKTRVDGST</sequence>
<accession>A0A6C0AJT2</accession>
<name>A0A6C0AJT2_9ZZZZ</name>
<dbReference type="EMBL" id="MN740664">
    <property type="protein sequence ID" value="QHS79896.1"/>
    <property type="molecule type" value="Genomic_DNA"/>
</dbReference>
<organism evidence="1">
    <name type="scientific">viral metagenome</name>
    <dbReference type="NCBI Taxonomy" id="1070528"/>
    <lineage>
        <taxon>unclassified sequences</taxon>
        <taxon>metagenomes</taxon>
        <taxon>organismal metagenomes</taxon>
    </lineage>
</organism>
<dbReference type="AlphaFoldDB" id="A0A6C0AJT2"/>